<dbReference type="Proteomes" id="UP000023464">
    <property type="component" value="Unassembled WGS sequence"/>
</dbReference>
<dbReference type="NCBIfam" id="NF003302">
    <property type="entry name" value="PRK04302.1"/>
    <property type="match status" value="1"/>
</dbReference>
<reference evidence="2 3" key="1">
    <citation type="submission" date="2014-03" db="EMBL/GenBank/DDBJ databases">
        <title>Draft Genome of Photorhabdus luminescens BA1, an Egyptian Isolate.</title>
        <authorList>
            <person name="Ghazal S."/>
            <person name="Hurst S.G.IV."/>
            <person name="Morris K."/>
            <person name="Thomas K."/>
            <person name="Tisa L.S."/>
        </authorList>
    </citation>
    <scope>NUCLEOTIDE SEQUENCE [LARGE SCALE GENOMIC DNA]</scope>
    <source>
        <strain evidence="2 3">BA1</strain>
    </source>
</reference>
<proteinExistence type="predicted"/>
<comment type="caution">
    <text evidence="2">The sequence shown here is derived from an EMBL/GenBank/DDBJ whole genome shotgun (WGS) entry which is preliminary data.</text>
</comment>
<gene>
    <name evidence="2" type="ORF">BA1DRAFT_00882</name>
</gene>
<accession>A0A022PNX9</accession>
<dbReference type="Pfam" id="PF00121">
    <property type="entry name" value="TIM"/>
    <property type="match status" value="1"/>
</dbReference>
<dbReference type="InterPro" id="IPR035990">
    <property type="entry name" value="TIM_sf"/>
</dbReference>
<keyword evidence="1 2" id="KW-0413">Isomerase</keyword>
<keyword evidence="3" id="KW-1185">Reference proteome</keyword>
<dbReference type="RefSeq" id="WP_036776365.1">
    <property type="nucleotide sequence ID" value="NZ_CAWLTM010000106.1"/>
</dbReference>
<evidence type="ECO:0000313" key="3">
    <source>
        <dbReference type="Proteomes" id="UP000023464"/>
    </source>
</evidence>
<dbReference type="AlphaFoldDB" id="A0A022PNX9"/>
<dbReference type="SUPFAM" id="SSF51351">
    <property type="entry name" value="Triosephosphate isomerase (TIM)"/>
    <property type="match status" value="1"/>
</dbReference>
<evidence type="ECO:0000256" key="1">
    <source>
        <dbReference type="ARBA" id="ARBA00023235"/>
    </source>
</evidence>
<dbReference type="EC" id="5.3.1.1" evidence="2"/>
<name>A0A022PNX9_9GAMM</name>
<sequence>MKRVFEISKPFFEIGPKAYLFGKDAITLAVEADKLCEKYGVDIIFSAQYTDIAPISSATKNIKVFAQHIDPLYPGRGVGAVLPEAVKTAGAVGVLLNHTEKPLTLETLTQTIKRADEVGLATLVCAGNCEEAAAIACLNPNMILAESPALIGKGRRNQQDMREIEKINRAIHQVNPDVLILHGAGITDENDVYRIIKAGADATGSTSGIIKAKDPIKMMEKMIAAVAAAWEVREREC</sequence>
<organism evidence="2 3">
    <name type="scientific">Photorhabdus aegyptia</name>
    <dbReference type="NCBI Taxonomy" id="2805098"/>
    <lineage>
        <taxon>Bacteria</taxon>
        <taxon>Pseudomonadati</taxon>
        <taxon>Pseudomonadota</taxon>
        <taxon>Gammaproteobacteria</taxon>
        <taxon>Enterobacterales</taxon>
        <taxon>Morganellaceae</taxon>
        <taxon>Photorhabdus</taxon>
    </lineage>
</organism>
<evidence type="ECO:0000313" key="2">
    <source>
        <dbReference type="EMBL" id="EYU16598.1"/>
    </source>
</evidence>
<dbReference type="InterPro" id="IPR000652">
    <property type="entry name" value="Triosephosphate_isomerase"/>
</dbReference>
<dbReference type="EMBL" id="JFGV01000009">
    <property type="protein sequence ID" value="EYU16598.1"/>
    <property type="molecule type" value="Genomic_DNA"/>
</dbReference>
<protein>
    <submittedName>
        <fullName evidence="2">Triosephosphate isomerase</fullName>
        <ecNumber evidence="2">5.3.1.1</ecNumber>
    </submittedName>
</protein>
<dbReference type="InterPro" id="IPR013785">
    <property type="entry name" value="Aldolase_TIM"/>
</dbReference>
<dbReference type="GO" id="GO:0004807">
    <property type="term" value="F:triose-phosphate isomerase activity"/>
    <property type="evidence" value="ECO:0007669"/>
    <property type="project" value="UniProtKB-EC"/>
</dbReference>
<dbReference type="PATRIC" id="fig|1393736.3.peg.914"/>
<dbReference type="PROSITE" id="PS51440">
    <property type="entry name" value="TIM_2"/>
    <property type="match status" value="1"/>
</dbReference>
<dbReference type="Gene3D" id="3.20.20.70">
    <property type="entry name" value="Aldolase class I"/>
    <property type="match status" value="1"/>
</dbReference>